<name>A0A2S6HXB7_9FIRM</name>
<dbReference type="RefSeq" id="WP_170072222.1">
    <property type="nucleotide sequence ID" value="NZ_PTJA01000002.1"/>
</dbReference>
<dbReference type="EMBL" id="PTJA01000002">
    <property type="protein sequence ID" value="PPK82638.1"/>
    <property type="molecule type" value="Genomic_DNA"/>
</dbReference>
<evidence type="ECO:0000313" key="2">
    <source>
        <dbReference type="Proteomes" id="UP000237749"/>
    </source>
</evidence>
<gene>
    <name evidence="1" type="ORF">BXY41_102328</name>
</gene>
<proteinExistence type="predicted"/>
<dbReference type="Proteomes" id="UP000237749">
    <property type="component" value="Unassembled WGS sequence"/>
</dbReference>
<comment type="caution">
    <text evidence="1">The sequence shown here is derived from an EMBL/GenBank/DDBJ whole genome shotgun (WGS) entry which is preliminary data.</text>
</comment>
<organism evidence="1 2">
    <name type="scientific">Lacrimispora xylanisolvens</name>
    <dbReference type="NCBI Taxonomy" id="384636"/>
    <lineage>
        <taxon>Bacteria</taxon>
        <taxon>Bacillati</taxon>
        <taxon>Bacillota</taxon>
        <taxon>Clostridia</taxon>
        <taxon>Lachnospirales</taxon>
        <taxon>Lachnospiraceae</taxon>
        <taxon>Lacrimispora</taxon>
    </lineage>
</organism>
<sequence length="58" mass="6295">MEDKNLYNKVMFIALCLIVVLLCAGVYSYITGSNDIDVPRGKAQVVTTEATVSSTLLL</sequence>
<evidence type="ECO:0000313" key="1">
    <source>
        <dbReference type="EMBL" id="PPK82638.1"/>
    </source>
</evidence>
<keyword evidence="2" id="KW-1185">Reference proteome</keyword>
<dbReference type="AlphaFoldDB" id="A0A2S6HXB7"/>
<reference evidence="1 2" key="1">
    <citation type="submission" date="2018-02" db="EMBL/GenBank/DDBJ databases">
        <title>Genomic Encyclopedia of Archaeal and Bacterial Type Strains, Phase II (KMG-II): from individual species to whole genera.</title>
        <authorList>
            <person name="Goeker M."/>
        </authorList>
    </citation>
    <scope>NUCLEOTIDE SEQUENCE [LARGE SCALE GENOMIC DNA]</scope>
    <source>
        <strain evidence="1 2">DSM 3808</strain>
    </source>
</reference>
<protein>
    <submittedName>
        <fullName evidence="1">Uncharacterized protein</fullName>
    </submittedName>
</protein>
<accession>A0A2S6HXB7</accession>